<reference evidence="6" key="2">
    <citation type="submission" date="2025-09" db="UniProtKB">
        <authorList>
            <consortium name="Ensembl"/>
        </authorList>
    </citation>
    <scope>IDENTIFICATION</scope>
</reference>
<dbReference type="SUPFAM" id="SSF53182">
    <property type="entry name" value="Pyrrolidone carboxyl peptidase (pyroglutamate aminopeptidase)"/>
    <property type="match status" value="1"/>
</dbReference>
<name>A0A8D0EBG0_SALMN</name>
<dbReference type="Gene3D" id="3.40.630.20">
    <property type="entry name" value="Peptidase C15, pyroglutamyl peptidase I-like"/>
    <property type="match status" value="1"/>
</dbReference>
<dbReference type="Pfam" id="PF01470">
    <property type="entry name" value="Peptidase_C15"/>
    <property type="match status" value="1"/>
</dbReference>
<evidence type="ECO:0000256" key="1">
    <source>
        <dbReference type="ARBA" id="ARBA00006641"/>
    </source>
</evidence>
<dbReference type="InterPro" id="IPR036440">
    <property type="entry name" value="Peptidase_C15-like_sf"/>
</dbReference>
<protein>
    <recommendedName>
        <fullName evidence="8">Pyroglutamyl-peptidase 1-like</fullName>
    </recommendedName>
</protein>
<accession>A0A8D0EBG0</accession>
<dbReference type="GO" id="GO:0006508">
    <property type="term" value="P:proteolysis"/>
    <property type="evidence" value="ECO:0007669"/>
    <property type="project" value="UniProtKB-KW"/>
</dbReference>
<evidence type="ECO:0000256" key="3">
    <source>
        <dbReference type="ARBA" id="ARBA00022670"/>
    </source>
</evidence>
<keyword evidence="5" id="KW-0788">Thiol protease</keyword>
<evidence type="ECO:0008006" key="8">
    <source>
        <dbReference type="Google" id="ProtNLM"/>
    </source>
</evidence>
<dbReference type="Proteomes" id="UP000694421">
    <property type="component" value="Unplaced"/>
</dbReference>
<reference evidence="6" key="1">
    <citation type="submission" date="2025-08" db="UniProtKB">
        <authorList>
            <consortium name="Ensembl"/>
        </authorList>
    </citation>
    <scope>IDENTIFICATION</scope>
</reference>
<dbReference type="AlphaFoldDB" id="A0A8D0EBG0"/>
<evidence type="ECO:0000256" key="2">
    <source>
        <dbReference type="ARBA" id="ARBA00022490"/>
    </source>
</evidence>
<dbReference type="Ensembl" id="ENSSMRT00000033759.1">
    <property type="protein sequence ID" value="ENSSMRP00000028924.1"/>
    <property type="gene ID" value="ENSSMRG00000022268.1"/>
</dbReference>
<proteinExistence type="inferred from homology"/>
<evidence type="ECO:0000256" key="4">
    <source>
        <dbReference type="ARBA" id="ARBA00022801"/>
    </source>
</evidence>
<dbReference type="PANTHER" id="PTHR23402:SF15">
    <property type="entry name" value="PYROGLUTAMYL-PEPTIDASE 1-LIKE PROTEIN"/>
    <property type="match status" value="1"/>
</dbReference>
<dbReference type="GO" id="GO:0005829">
    <property type="term" value="C:cytosol"/>
    <property type="evidence" value="ECO:0007669"/>
    <property type="project" value="InterPro"/>
</dbReference>
<comment type="similarity">
    <text evidence="1">Belongs to the peptidase C15 family.</text>
</comment>
<evidence type="ECO:0000313" key="6">
    <source>
        <dbReference type="Ensembl" id="ENSSMRP00000028924.1"/>
    </source>
</evidence>
<sequence length="170" mass="19021">SVFCFILKLLSGFGPFRRHLVNSSWEAAKELSKIGLGDDVSLHIMELPVAYGKAKERVCKAWATLQPQLMIHLGLASSSKAIILEQCGKNKFYTEPDVCGFCPEHGCCLPKGPESIESLINMKKVWKNVCLEEIDIIFSRDAGSTNQSLSYGAFKTRKCWQGAMFRLRQC</sequence>
<evidence type="ECO:0000256" key="5">
    <source>
        <dbReference type="ARBA" id="ARBA00022807"/>
    </source>
</evidence>
<keyword evidence="2" id="KW-0963">Cytoplasm</keyword>
<dbReference type="GO" id="GO:0016920">
    <property type="term" value="F:pyroglutamyl-peptidase activity"/>
    <property type="evidence" value="ECO:0007669"/>
    <property type="project" value="InterPro"/>
</dbReference>
<keyword evidence="4" id="KW-0378">Hydrolase</keyword>
<evidence type="ECO:0000313" key="7">
    <source>
        <dbReference type="Proteomes" id="UP000694421"/>
    </source>
</evidence>
<dbReference type="PANTHER" id="PTHR23402">
    <property type="entry name" value="PROTEASE FAMILY C15 PYROGLUTAMYL-PEPTIDASE I-RELATED"/>
    <property type="match status" value="1"/>
</dbReference>
<organism evidence="6 7">
    <name type="scientific">Salvator merianae</name>
    <name type="common">Argentine black and white tegu</name>
    <name type="synonym">Tupinambis merianae</name>
    <dbReference type="NCBI Taxonomy" id="96440"/>
    <lineage>
        <taxon>Eukaryota</taxon>
        <taxon>Metazoa</taxon>
        <taxon>Chordata</taxon>
        <taxon>Craniata</taxon>
        <taxon>Vertebrata</taxon>
        <taxon>Euteleostomi</taxon>
        <taxon>Lepidosauria</taxon>
        <taxon>Squamata</taxon>
        <taxon>Bifurcata</taxon>
        <taxon>Unidentata</taxon>
        <taxon>Episquamata</taxon>
        <taxon>Laterata</taxon>
        <taxon>Teiioidea</taxon>
        <taxon>Teiidae</taxon>
        <taxon>Salvator</taxon>
    </lineage>
</organism>
<dbReference type="PRINTS" id="PR00706">
    <property type="entry name" value="PYROGLUPTASE"/>
</dbReference>
<dbReference type="GeneTree" id="ENSGT00390000015368"/>
<dbReference type="InterPro" id="IPR016125">
    <property type="entry name" value="Peptidase_C15-like"/>
</dbReference>
<keyword evidence="3" id="KW-0645">Protease</keyword>
<dbReference type="InterPro" id="IPR000816">
    <property type="entry name" value="Peptidase_C15"/>
</dbReference>
<keyword evidence="7" id="KW-1185">Reference proteome</keyword>